<dbReference type="InterPro" id="IPR050412">
    <property type="entry name" value="Ig-like_Receptors_ImmuneReg"/>
</dbReference>
<sequence>MCPTLLSLLSLGFCVSLKIWALAGEYEKLSLSAWPSPVVPLGQTVTLWCHSRSPLKRFTLFKTDERRRLPELQGHYVNNFTLGPVTREHAGFYMCSRASWSAPSDPLQIVVSCVHKTLHLSPPRAHRAAGKECDPLLSLTGGV</sequence>
<evidence type="ECO:0000256" key="4">
    <source>
        <dbReference type="SAM" id="SignalP"/>
    </source>
</evidence>
<dbReference type="PANTHER" id="PTHR11738">
    <property type="entry name" value="MHC CLASS I NK CELL RECEPTOR"/>
    <property type="match status" value="1"/>
</dbReference>
<dbReference type="AlphaFoldDB" id="A0A075CE13"/>
<dbReference type="PANTHER" id="PTHR11738:SF192">
    <property type="entry name" value="KILLER CELL IMMUNOGLOBULIN-LIKE RECEPTOR-LIKE PROTEIN KIR3DX1-RELATED"/>
    <property type="match status" value="1"/>
</dbReference>
<organism evidence="6">
    <name type="scientific">Bos taurus</name>
    <name type="common">Bovine</name>
    <dbReference type="NCBI Taxonomy" id="9913"/>
    <lineage>
        <taxon>Eukaryota</taxon>
        <taxon>Metazoa</taxon>
        <taxon>Chordata</taxon>
        <taxon>Craniata</taxon>
        <taxon>Vertebrata</taxon>
        <taxon>Euteleostomi</taxon>
        <taxon>Mammalia</taxon>
        <taxon>Eutheria</taxon>
        <taxon>Laurasiatheria</taxon>
        <taxon>Artiodactyla</taxon>
        <taxon>Ruminantia</taxon>
        <taxon>Pecora</taxon>
        <taxon>Bovidae</taxon>
        <taxon>Bovinae</taxon>
        <taxon>Bos</taxon>
    </lineage>
</organism>
<dbReference type="InterPro" id="IPR036179">
    <property type="entry name" value="Ig-like_dom_sf"/>
</dbReference>
<name>A0A075CE13_BOVIN</name>
<dbReference type="InterPro" id="IPR013151">
    <property type="entry name" value="Immunoglobulin_dom"/>
</dbReference>
<protein>
    <submittedName>
        <fullName evidence="6">KIR3DXL6</fullName>
    </submittedName>
</protein>
<evidence type="ECO:0000256" key="2">
    <source>
        <dbReference type="ARBA" id="ARBA00023157"/>
    </source>
</evidence>
<evidence type="ECO:0000256" key="1">
    <source>
        <dbReference type="ARBA" id="ARBA00022729"/>
    </source>
</evidence>
<feature type="signal peptide" evidence="4">
    <location>
        <begin position="1"/>
        <end position="16"/>
    </location>
</feature>
<keyword evidence="3" id="KW-0393">Immunoglobulin domain</keyword>
<dbReference type="SMART" id="SM00409">
    <property type="entry name" value="IG"/>
    <property type="match status" value="1"/>
</dbReference>
<evidence type="ECO:0000259" key="5">
    <source>
        <dbReference type="SMART" id="SM00409"/>
    </source>
</evidence>
<dbReference type="FunFam" id="2.60.40.10:FF:000049">
    <property type="entry name" value="Leukocyte immunoglobulin-like receptor subfamily B member 1"/>
    <property type="match status" value="1"/>
</dbReference>
<dbReference type="InterPro" id="IPR003599">
    <property type="entry name" value="Ig_sub"/>
</dbReference>
<dbReference type="Pfam" id="PF00047">
    <property type="entry name" value="ig"/>
    <property type="match status" value="1"/>
</dbReference>
<reference evidence="6" key="1">
    <citation type="journal article" date="2014" name="J. Immunol.">
        <title>Definition of the cattle killer cell Ig-like receptor gene family: comparison with aurochs and human counterparts.</title>
        <authorList>
            <person name="Sanderson N.D."/>
            <person name="Norman P.J."/>
            <person name="Guethlein L.A."/>
            <person name="Ellis S.A."/>
            <person name="Williams C."/>
            <person name="Breen M."/>
            <person name="Park S.D."/>
            <person name="Magee D.A."/>
            <person name="Babrzadeh F."/>
            <person name="Warry A."/>
            <person name="Watson M."/>
            <person name="Bradley D.G."/>
            <person name="MacHugh D.E."/>
            <person name="Parham P."/>
            <person name="Hammond J.A."/>
        </authorList>
    </citation>
    <scope>NUCLEOTIDE SEQUENCE</scope>
</reference>
<accession>A0A075CE13</accession>
<evidence type="ECO:0000313" key="6">
    <source>
        <dbReference type="EMBL" id="AGY46430.1"/>
    </source>
</evidence>
<dbReference type="InterPro" id="IPR013783">
    <property type="entry name" value="Ig-like_fold"/>
</dbReference>
<dbReference type="Gene3D" id="2.60.40.10">
    <property type="entry name" value="Immunoglobulins"/>
    <property type="match status" value="1"/>
</dbReference>
<proteinExistence type="predicted"/>
<evidence type="ECO:0000256" key="3">
    <source>
        <dbReference type="ARBA" id="ARBA00023319"/>
    </source>
</evidence>
<dbReference type="SUPFAM" id="SSF48726">
    <property type="entry name" value="Immunoglobulin"/>
    <property type="match status" value="1"/>
</dbReference>
<feature type="domain" description="Immunoglobulin" evidence="5">
    <location>
        <begin position="34"/>
        <end position="112"/>
    </location>
</feature>
<gene>
    <name evidence="6" type="primary">KIR3DXL6</name>
</gene>
<dbReference type="EMBL" id="JX848345">
    <property type="protein sequence ID" value="AGY46430.1"/>
    <property type="molecule type" value="Genomic_DNA"/>
</dbReference>
<keyword evidence="2" id="KW-1015">Disulfide bond</keyword>
<feature type="chain" id="PRO_5001706089" evidence="4">
    <location>
        <begin position="17"/>
        <end position="143"/>
    </location>
</feature>
<keyword evidence="1 4" id="KW-0732">Signal</keyword>